<protein>
    <recommendedName>
        <fullName evidence="3">Selenocysteine protein</fullName>
    </recommendedName>
</protein>
<feature type="transmembrane region" description="Helical" evidence="1">
    <location>
        <begin position="46"/>
        <end position="65"/>
    </location>
</feature>
<dbReference type="InterPro" id="IPR021552">
    <property type="entry name" value="ArsP_2"/>
</dbReference>
<feature type="transmembrane region" description="Helical" evidence="1">
    <location>
        <begin position="262"/>
        <end position="280"/>
    </location>
</feature>
<dbReference type="Pfam" id="PF11449">
    <property type="entry name" value="ArsP_2"/>
    <property type="match status" value="2"/>
</dbReference>
<gene>
    <name evidence="2" type="ORF">ENJ15_03640</name>
</gene>
<keyword evidence="1" id="KW-0812">Transmembrane</keyword>
<dbReference type="NCBIfam" id="NF037962">
    <property type="entry name" value="arsenic_eff"/>
    <property type="match status" value="1"/>
</dbReference>
<dbReference type="AlphaFoldDB" id="A0A7V5VET3"/>
<name>A0A7V5VET3_CALAY</name>
<feature type="transmembrane region" description="Helical" evidence="1">
    <location>
        <begin position="15"/>
        <end position="34"/>
    </location>
</feature>
<feature type="transmembrane region" description="Helical" evidence="1">
    <location>
        <begin position="171"/>
        <end position="191"/>
    </location>
</feature>
<reference evidence="2" key="1">
    <citation type="journal article" date="2020" name="mSystems">
        <title>Genome- and Community-Level Interaction Insights into Carbon Utilization and Element Cycling Functions of Hydrothermarchaeota in Hydrothermal Sediment.</title>
        <authorList>
            <person name="Zhou Z."/>
            <person name="Liu Y."/>
            <person name="Xu W."/>
            <person name="Pan J."/>
            <person name="Luo Z.H."/>
            <person name="Li M."/>
        </authorList>
    </citation>
    <scope>NUCLEOTIDE SEQUENCE [LARGE SCALE GENOMIC DNA]</scope>
    <source>
        <strain evidence="2">HyVt-460</strain>
    </source>
</reference>
<evidence type="ECO:0000256" key="1">
    <source>
        <dbReference type="SAM" id="Phobius"/>
    </source>
</evidence>
<comment type="caution">
    <text evidence="2">The sequence shown here is derived from an EMBL/GenBank/DDBJ whole genome shotgun (WGS) entry which is preliminary data.</text>
</comment>
<organism evidence="2">
    <name type="scientific">Caldithrix abyssi</name>
    <dbReference type="NCBI Taxonomy" id="187145"/>
    <lineage>
        <taxon>Bacteria</taxon>
        <taxon>Pseudomonadati</taxon>
        <taxon>Calditrichota</taxon>
        <taxon>Calditrichia</taxon>
        <taxon>Calditrichales</taxon>
        <taxon>Calditrichaceae</taxon>
        <taxon>Caldithrix</taxon>
    </lineage>
</organism>
<sequence>MIPILWESVEITLEVTLIIFFLMVAVDFLDVYFRGHIKNYIESSRFRQYVVASFLGATPGCTGAYLNVTMYMHGFMSMGALTAGMIATTGDEAFVMMAETPVKALLLFSGLFAAGLLLGALFDKLQTRLGYQGCRNCELHAIHLQDHKNDWEHYFKVHIWRHILLNHVLRIAAWTFASVFLIKLGLFYFSLGALVHDHPAMVFLFAILVGLLPISGPHLLFVSMFSGGLIPVSVLLANSIVQDGHAMLPLMSYSLKDAVIVKGYKVFAALIIGGTLYGAGF</sequence>
<feature type="transmembrane region" description="Helical" evidence="1">
    <location>
        <begin position="220"/>
        <end position="241"/>
    </location>
</feature>
<evidence type="ECO:0008006" key="3">
    <source>
        <dbReference type="Google" id="ProtNLM"/>
    </source>
</evidence>
<feature type="transmembrane region" description="Helical" evidence="1">
    <location>
        <begin position="102"/>
        <end position="122"/>
    </location>
</feature>
<evidence type="ECO:0000313" key="2">
    <source>
        <dbReference type="EMBL" id="HHM02080.1"/>
    </source>
</evidence>
<dbReference type="EMBL" id="DRLI01000139">
    <property type="protein sequence ID" value="HHM02080.1"/>
    <property type="molecule type" value="Genomic_DNA"/>
</dbReference>
<proteinExistence type="predicted"/>
<keyword evidence="1" id="KW-0472">Membrane</keyword>
<keyword evidence="1" id="KW-1133">Transmembrane helix</keyword>
<feature type="transmembrane region" description="Helical" evidence="1">
    <location>
        <begin position="198"/>
        <end position="214"/>
    </location>
</feature>
<dbReference type="Proteomes" id="UP000885771">
    <property type="component" value="Unassembled WGS sequence"/>
</dbReference>
<accession>A0A7V5VET3</accession>